<feature type="compositionally biased region" description="Basic and acidic residues" evidence="1">
    <location>
        <begin position="13"/>
        <end position="55"/>
    </location>
</feature>
<keyword evidence="3" id="KW-1185">Reference proteome</keyword>
<name>A0A9Q0DH53_9TELE</name>
<dbReference type="EMBL" id="JANIIK010000116">
    <property type="protein sequence ID" value="KAJ3588299.1"/>
    <property type="molecule type" value="Genomic_DNA"/>
</dbReference>
<proteinExistence type="predicted"/>
<organism evidence="2 3">
    <name type="scientific">Muraenolepis orangiensis</name>
    <name type="common">Patagonian moray cod</name>
    <dbReference type="NCBI Taxonomy" id="630683"/>
    <lineage>
        <taxon>Eukaryota</taxon>
        <taxon>Metazoa</taxon>
        <taxon>Chordata</taxon>
        <taxon>Craniata</taxon>
        <taxon>Vertebrata</taxon>
        <taxon>Euteleostomi</taxon>
        <taxon>Actinopterygii</taxon>
        <taxon>Neopterygii</taxon>
        <taxon>Teleostei</taxon>
        <taxon>Neoteleostei</taxon>
        <taxon>Acanthomorphata</taxon>
        <taxon>Zeiogadaria</taxon>
        <taxon>Gadariae</taxon>
        <taxon>Gadiformes</taxon>
        <taxon>Muraenolepidoidei</taxon>
        <taxon>Muraenolepididae</taxon>
        <taxon>Muraenolepis</taxon>
    </lineage>
</organism>
<sequence>MEREKGQPQGEATTRRQGERDQGSLKERPLRGGRERETRAASRRGHYEEAGRERPGQPQGEATTRRQGERDQGSLKERPQ</sequence>
<reference evidence="2" key="1">
    <citation type="submission" date="2022-07" db="EMBL/GenBank/DDBJ databases">
        <title>Chromosome-level genome of Muraenolepis orangiensis.</title>
        <authorList>
            <person name="Kim J."/>
        </authorList>
    </citation>
    <scope>NUCLEOTIDE SEQUENCE</scope>
    <source>
        <strain evidence="2">KU_S4_2022</strain>
        <tissue evidence="2">Muscle</tissue>
    </source>
</reference>
<dbReference type="AlphaFoldDB" id="A0A9Q0DH53"/>
<feature type="region of interest" description="Disordered" evidence="1">
    <location>
        <begin position="1"/>
        <end position="80"/>
    </location>
</feature>
<evidence type="ECO:0000256" key="1">
    <source>
        <dbReference type="SAM" id="MobiDB-lite"/>
    </source>
</evidence>
<evidence type="ECO:0000313" key="2">
    <source>
        <dbReference type="EMBL" id="KAJ3588299.1"/>
    </source>
</evidence>
<gene>
    <name evidence="2" type="ORF">NHX12_011892</name>
</gene>
<evidence type="ECO:0000313" key="3">
    <source>
        <dbReference type="Proteomes" id="UP001148018"/>
    </source>
</evidence>
<dbReference type="Proteomes" id="UP001148018">
    <property type="component" value="Unassembled WGS sequence"/>
</dbReference>
<feature type="compositionally biased region" description="Basic and acidic residues" evidence="1">
    <location>
        <begin position="63"/>
        <end position="80"/>
    </location>
</feature>
<protein>
    <submittedName>
        <fullName evidence="2">Uncharacterized protein</fullName>
    </submittedName>
</protein>
<comment type="caution">
    <text evidence="2">The sequence shown here is derived from an EMBL/GenBank/DDBJ whole genome shotgun (WGS) entry which is preliminary data.</text>
</comment>
<accession>A0A9Q0DH53</accession>